<dbReference type="InterPro" id="IPR019004">
    <property type="entry name" value="YqeY/Aim41"/>
</dbReference>
<dbReference type="SUPFAM" id="SSF89095">
    <property type="entry name" value="GatB/YqeY motif"/>
    <property type="match status" value="1"/>
</dbReference>
<reference evidence="2" key="1">
    <citation type="submission" date="2017-09" db="EMBL/GenBank/DDBJ databases">
        <title>Depth-based differentiation of microbial function through sediment-hosted aquifers and enrichment of novel symbionts in the deep terrestrial subsurface.</title>
        <authorList>
            <person name="Probst A.J."/>
            <person name="Ladd B."/>
            <person name="Jarett J.K."/>
            <person name="Geller-Mcgrath D.E."/>
            <person name="Sieber C.M.K."/>
            <person name="Emerson J.B."/>
            <person name="Anantharaman K."/>
            <person name="Thomas B.C."/>
            <person name="Malmstrom R."/>
            <person name="Stieglmeier M."/>
            <person name="Klingl A."/>
            <person name="Woyke T."/>
            <person name="Ryan C.M."/>
            <person name="Banfield J.F."/>
        </authorList>
    </citation>
    <scope>NUCLEOTIDE SEQUENCE [LARGE SCALE GENOMIC DNA]</scope>
</reference>
<dbReference type="PANTHER" id="PTHR28055:SF1">
    <property type="entry name" value="ALTERED INHERITANCE OF MITOCHONDRIA PROTEIN 41, MITOCHONDRIAL"/>
    <property type="match status" value="1"/>
</dbReference>
<gene>
    <name evidence="1" type="ORF">COU07_02695</name>
</gene>
<dbReference type="InterPro" id="IPR003789">
    <property type="entry name" value="Asn/Gln_tRNA_amidoTrase-B-like"/>
</dbReference>
<proteinExistence type="predicted"/>
<protein>
    <recommendedName>
        <fullName evidence="3">Glutamyl-tRNA amidotransferase</fullName>
    </recommendedName>
</protein>
<evidence type="ECO:0000313" key="1">
    <source>
        <dbReference type="EMBL" id="PIR89113.1"/>
    </source>
</evidence>
<dbReference type="GO" id="GO:0016884">
    <property type="term" value="F:carbon-nitrogen ligase activity, with glutamine as amido-N-donor"/>
    <property type="evidence" value="ECO:0007669"/>
    <property type="project" value="InterPro"/>
</dbReference>
<dbReference type="InterPro" id="IPR023168">
    <property type="entry name" value="GatB_Yqey_C_2"/>
</dbReference>
<organism evidence="1 2">
    <name type="scientific">Candidatus Harrisonbacteria bacterium CG10_big_fil_rev_8_21_14_0_10_40_38</name>
    <dbReference type="NCBI Taxonomy" id="1974583"/>
    <lineage>
        <taxon>Bacteria</taxon>
        <taxon>Candidatus Harrisoniibacteriota</taxon>
    </lineage>
</organism>
<comment type="caution">
    <text evidence="1">The sequence shown here is derived from an EMBL/GenBank/DDBJ whole genome shotgun (WGS) entry which is preliminary data.</text>
</comment>
<sequence>MTKTEELISSNLKDAMRSGDSLTVNVLRLVQTAIKNRQIEKRTKGEVDELTEDEIQAILRSEAKKRKEASDMYEKAGHKDRMESEQKELAVLKNYLPKQIEGEELEKMISGIIEKENLTTFNDAIKKVMSELRGRADEKRIVEIIKNILG</sequence>
<dbReference type="InterPro" id="IPR042184">
    <property type="entry name" value="YqeY/Aim41_N"/>
</dbReference>
<accession>A0A2H0URX2</accession>
<dbReference type="AlphaFoldDB" id="A0A2H0URX2"/>
<dbReference type="Pfam" id="PF09424">
    <property type="entry name" value="YqeY"/>
    <property type="match status" value="1"/>
</dbReference>
<dbReference type="Gene3D" id="1.10.1510.10">
    <property type="entry name" value="Uncharacterised protein YqeY/AIM41 PF09424, N-terminal domain"/>
    <property type="match status" value="1"/>
</dbReference>
<evidence type="ECO:0000313" key="2">
    <source>
        <dbReference type="Proteomes" id="UP000231157"/>
    </source>
</evidence>
<dbReference type="Proteomes" id="UP000231157">
    <property type="component" value="Unassembled WGS sequence"/>
</dbReference>
<dbReference type="Gene3D" id="1.10.10.410">
    <property type="match status" value="1"/>
</dbReference>
<dbReference type="EMBL" id="PFAZ01000007">
    <property type="protein sequence ID" value="PIR89113.1"/>
    <property type="molecule type" value="Genomic_DNA"/>
</dbReference>
<name>A0A2H0URX2_9BACT</name>
<evidence type="ECO:0008006" key="3">
    <source>
        <dbReference type="Google" id="ProtNLM"/>
    </source>
</evidence>
<dbReference type="PANTHER" id="PTHR28055">
    <property type="entry name" value="ALTERED INHERITANCE OF MITOCHONDRIA PROTEIN 41, MITOCHONDRIAL"/>
    <property type="match status" value="1"/>
</dbReference>